<dbReference type="NCBIfam" id="NF001454">
    <property type="entry name" value="PRK00315.1"/>
    <property type="match status" value="1"/>
</dbReference>
<evidence type="ECO:0000256" key="3">
    <source>
        <dbReference type="ARBA" id="ARBA00022538"/>
    </source>
</evidence>
<organism evidence="12 13">
    <name type="scientific">Brevundimonas vancanneytii</name>
    <dbReference type="NCBI Taxonomy" id="1325724"/>
    <lineage>
        <taxon>Bacteria</taxon>
        <taxon>Pseudomonadati</taxon>
        <taxon>Pseudomonadota</taxon>
        <taxon>Alphaproteobacteria</taxon>
        <taxon>Caulobacterales</taxon>
        <taxon>Caulobacteraceae</taxon>
        <taxon>Brevundimonas</taxon>
    </lineage>
</organism>
<evidence type="ECO:0000256" key="8">
    <source>
        <dbReference type="ARBA" id="ARBA00022989"/>
    </source>
</evidence>
<gene>
    <name evidence="11" type="primary">kdpC</name>
    <name evidence="12" type="ORF">NCTC9239_01491</name>
</gene>
<keyword evidence="6 11" id="KW-0067">ATP-binding</keyword>
<dbReference type="Proteomes" id="UP000309952">
    <property type="component" value="Chromosome"/>
</dbReference>
<reference evidence="12 13" key="1">
    <citation type="submission" date="2019-04" db="EMBL/GenBank/DDBJ databases">
        <authorList>
            <consortium name="Pathogen Informatics"/>
        </authorList>
    </citation>
    <scope>NUCLEOTIDE SEQUENCE [LARGE SCALE GENOMIC DNA]</scope>
    <source>
        <strain evidence="12 13">NCTC9239</strain>
    </source>
</reference>
<keyword evidence="4 11" id="KW-0812">Transmembrane</keyword>
<comment type="similarity">
    <text evidence="11">Belongs to the KdpC family.</text>
</comment>
<comment type="subunit">
    <text evidence="11">The system is composed of three essential subunits: KdpA, KdpB and KdpC.</text>
</comment>
<evidence type="ECO:0000256" key="2">
    <source>
        <dbReference type="ARBA" id="ARBA00022475"/>
    </source>
</evidence>
<dbReference type="KEGG" id="bvy:NCTC9239_01491"/>
<evidence type="ECO:0000313" key="13">
    <source>
        <dbReference type="Proteomes" id="UP000309952"/>
    </source>
</evidence>
<comment type="subcellular location">
    <subcellularLocation>
        <location evidence="11">Cell membrane</location>
        <topology evidence="11">Single-pass membrane protein</topology>
    </subcellularLocation>
</comment>
<keyword evidence="5 11" id="KW-0547">Nucleotide-binding</keyword>
<dbReference type="EMBL" id="LR588407">
    <property type="protein sequence ID" value="VTO14716.1"/>
    <property type="molecule type" value="Genomic_DNA"/>
</dbReference>
<name>A0A4P1K5S4_9CAUL</name>
<dbReference type="NCBIfam" id="TIGR00681">
    <property type="entry name" value="kdpC"/>
    <property type="match status" value="1"/>
</dbReference>
<keyword evidence="13" id="KW-1185">Reference proteome</keyword>
<keyword evidence="7 11" id="KW-0630">Potassium</keyword>
<evidence type="ECO:0000256" key="5">
    <source>
        <dbReference type="ARBA" id="ARBA00022741"/>
    </source>
</evidence>
<evidence type="ECO:0000256" key="7">
    <source>
        <dbReference type="ARBA" id="ARBA00022958"/>
    </source>
</evidence>
<protein>
    <recommendedName>
        <fullName evidence="11">Potassium-transporting ATPase KdpC subunit</fullName>
    </recommendedName>
    <alternativeName>
        <fullName evidence="11">ATP phosphohydrolase [potassium-transporting] C chain</fullName>
    </alternativeName>
    <alternativeName>
        <fullName evidence="11">Potassium-binding and translocating subunit C</fullName>
    </alternativeName>
    <alternativeName>
        <fullName evidence="11">Potassium-translocating ATPase C chain</fullName>
    </alternativeName>
</protein>
<keyword evidence="1 11" id="KW-0813">Transport</keyword>
<dbReference type="Pfam" id="PF02669">
    <property type="entry name" value="KdpC"/>
    <property type="match status" value="1"/>
</dbReference>
<keyword evidence="9 11" id="KW-0406">Ion transport</keyword>
<dbReference type="PANTHER" id="PTHR30042">
    <property type="entry name" value="POTASSIUM-TRANSPORTING ATPASE C CHAIN"/>
    <property type="match status" value="1"/>
</dbReference>
<evidence type="ECO:0000256" key="1">
    <source>
        <dbReference type="ARBA" id="ARBA00022448"/>
    </source>
</evidence>
<comment type="function">
    <text evidence="11">Part of the high-affinity ATP-driven potassium transport (or Kdp) system, which catalyzes the hydrolysis of ATP coupled with the electrogenic transport of potassium into the cytoplasm. This subunit acts as a catalytic chaperone that increases the ATP-binding affinity of the ATP-hydrolyzing subunit KdpB by the formation of a transient KdpB/KdpC/ATP ternary complex.</text>
</comment>
<evidence type="ECO:0000256" key="9">
    <source>
        <dbReference type="ARBA" id="ARBA00023065"/>
    </source>
</evidence>
<dbReference type="GO" id="GO:0005524">
    <property type="term" value="F:ATP binding"/>
    <property type="evidence" value="ECO:0007669"/>
    <property type="project" value="UniProtKB-UniRule"/>
</dbReference>
<evidence type="ECO:0000256" key="4">
    <source>
        <dbReference type="ARBA" id="ARBA00022692"/>
    </source>
</evidence>
<keyword evidence="2 11" id="KW-1003">Cell membrane</keyword>
<evidence type="ECO:0000313" key="12">
    <source>
        <dbReference type="EMBL" id="VTO14716.1"/>
    </source>
</evidence>
<dbReference type="PANTHER" id="PTHR30042:SF2">
    <property type="entry name" value="POTASSIUM-TRANSPORTING ATPASE KDPC SUBUNIT"/>
    <property type="match status" value="1"/>
</dbReference>
<evidence type="ECO:0000256" key="6">
    <source>
        <dbReference type="ARBA" id="ARBA00022840"/>
    </source>
</evidence>
<keyword evidence="8 11" id="KW-1133">Transmembrane helix</keyword>
<proteinExistence type="inferred from homology"/>
<accession>A0A4P1K5S4</accession>
<keyword evidence="3 11" id="KW-0633">Potassium transport</keyword>
<sequence length="196" mass="19900">MLNHIRPAIVMIALFTGVLGVGYPLAVTGVAQAAFSDQANGSLVRDKAGQVVGSALVGQTFAAPGYLHPRPSAAGDGYDAAASSGSNLGPLNPDLIVRVKTDADALQSEAGVKAIPADAVTASASGLDPHISPAYAELQAARIAKARGVGEGQVREVIRQHVEGRTFGVLGQPRVNVLLTNQALDARFGLLTTAGG</sequence>
<evidence type="ECO:0000256" key="10">
    <source>
        <dbReference type="ARBA" id="ARBA00023136"/>
    </source>
</evidence>
<dbReference type="GO" id="GO:0005886">
    <property type="term" value="C:plasma membrane"/>
    <property type="evidence" value="ECO:0007669"/>
    <property type="project" value="UniProtKB-SubCell"/>
</dbReference>
<dbReference type="PIRSF" id="PIRSF001296">
    <property type="entry name" value="K_ATPase_KdpC"/>
    <property type="match status" value="1"/>
</dbReference>
<dbReference type="GO" id="GO:0008556">
    <property type="term" value="F:P-type potassium transmembrane transporter activity"/>
    <property type="evidence" value="ECO:0007669"/>
    <property type="project" value="InterPro"/>
</dbReference>
<evidence type="ECO:0000256" key="11">
    <source>
        <dbReference type="HAMAP-Rule" id="MF_00276"/>
    </source>
</evidence>
<dbReference type="AlphaFoldDB" id="A0A4P1K5S4"/>
<dbReference type="RefSeq" id="WP_138141354.1">
    <property type="nucleotide sequence ID" value="NZ_LR588407.1"/>
</dbReference>
<dbReference type="InterPro" id="IPR003820">
    <property type="entry name" value="KdpC"/>
</dbReference>
<keyword evidence="10 11" id="KW-0472">Membrane</keyword>
<dbReference type="HAMAP" id="MF_00276">
    <property type="entry name" value="KdpC"/>
    <property type="match status" value="1"/>
</dbReference>